<dbReference type="GO" id="GO:0016829">
    <property type="term" value="F:lyase activity"/>
    <property type="evidence" value="ECO:0007669"/>
    <property type="project" value="UniProtKB-KW"/>
</dbReference>
<evidence type="ECO:0000256" key="2">
    <source>
        <dbReference type="ARBA" id="ARBA00023239"/>
    </source>
</evidence>
<dbReference type="InterPro" id="IPR009906">
    <property type="entry name" value="D-Glu_cyclase"/>
</dbReference>
<dbReference type="Pfam" id="PF07286">
    <property type="entry name" value="D-Glu_cyclase"/>
    <property type="match status" value="1"/>
</dbReference>
<dbReference type="Gene3D" id="3.40.1640.10">
    <property type="entry name" value="PSTPO5379-like"/>
    <property type="match status" value="1"/>
</dbReference>
<evidence type="ECO:0008006" key="4">
    <source>
        <dbReference type="Google" id="ProtNLM"/>
    </source>
</evidence>
<dbReference type="InterPro" id="IPR038021">
    <property type="entry name" value="Putative_hydro-lyase"/>
</dbReference>
<dbReference type="PANTHER" id="PTHR32022">
    <property type="entry name" value="D-GLUTAMATE CYCLASE, MITOCHONDRIAL"/>
    <property type="match status" value="1"/>
</dbReference>
<dbReference type="EMBL" id="HBEK01013281">
    <property type="protein sequence ID" value="CAD8397272.1"/>
    <property type="molecule type" value="Transcribed_RNA"/>
</dbReference>
<dbReference type="Gene3D" id="3.30.2040.10">
    <property type="entry name" value="PSTPO5379-like domain"/>
    <property type="match status" value="1"/>
</dbReference>
<evidence type="ECO:0000256" key="1">
    <source>
        <dbReference type="ARBA" id="ARBA00007896"/>
    </source>
</evidence>
<name>A0A7S0BMX5_9RHOD</name>
<proteinExistence type="inferred from homology"/>
<evidence type="ECO:0000313" key="3">
    <source>
        <dbReference type="EMBL" id="CAD8397272.1"/>
    </source>
</evidence>
<gene>
    <name evidence="3" type="ORF">RMAR0315_LOCUS7261</name>
</gene>
<reference evidence="3" key="1">
    <citation type="submission" date="2021-01" db="EMBL/GenBank/DDBJ databases">
        <authorList>
            <person name="Corre E."/>
            <person name="Pelletier E."/>
            <person name="Niang G."/>
            <person name="Scheremetjew M."/>
            <person name="Finn R."/>
            <person name="Kale V."/>
            <person name="Holt S."/>
            <person name="Cochrane G."/>
            <person name="Meng A."/>
            <person name="Brown T."/>
            <person name="Cohen L."/>
        </authorList>
    </citation>
    <scope>NUCLEOTIDE SEQUENCE</scope>
    <source>
        <strain evidence="3">UTEX LB 2760</strain>
    </source>
</reference>
<sequence>MARENSAFHSESMPPAYPMREVGWLHSGLPRAFSMDKSRCGRDRARRFRERCRKGEFDSPTCAQEPDFVQANLIGIPKDHAFDFLQFSLLNSRACPLLDIVSGRDSPSIAAEADLSTDLPRYRVFRHGAFVEETKDTSRFVEEKNLIFFLVGCSFTWEHMLHEKVGVRHIQEWKNVPMFKTNIPNEHIGEFWGNLVVTMRPCMPGNLKQCIDTTSDYPGAHGGPVHAGNPSAIGIDDLGKPDYGDRVTIHDGEVPVFWPCGVTVLEASISCKSIPLAITHSPGHMLITDIFVDELRGE</sequence>
<dbReference type="AlphaFoldDB" id="A0A7S0BMX5"/>
<organism evidence="3">
    <name type="scientific">Rhodosorus marinus</name>
    <dbReference type="NCBI Taxonomy" id="101924"/>
    <lineage>
        <taxon>Eukaryota</taxon>
        <taxon>Rhodophyta</taxon>
        <taxon>Stylonematophyceae</taxon>
        <taxon>Stylonematales</taxon>
        <taxon>Stylonemataceae</taxon>
        <taxon>Rhodosorus</taxon>
    </lineage>
</organism>
<accession>A0A7S0BMX5</accession>
<comment type="similarity">
    <text evidence="1">Belongs to the D-glutamate cyclase family.</text>
</comment>
<dbReference type="SUPFAM" id="SSF160920">
    <property type="entry name" value="PSTPO5379-like"/>
    <property type="match status" value="1"/>
</dbReference>
<protein>
    <recommendedName>
        <fullName evidence="4">DUF1445 domain-containing protein</fullName>
    </recommendedName>
</protein>
<dbReference type="PANTHER" id="PTHR32022:SF10">
    <property type="entry name" value="D-GLUTAMATE CYCLASE, MITOCHONDRIAL"/>
    <property type="match status" value="1"/>
</dbReference>
<dbReference type="FunFam" id="3.30.2040.10:FF:000001">
    <property type="entry name" value="D-glutamate cyclase, mitochondrial"/>
    <property type="match status" value="1"/>
</dbReference>
<keyword evidence="2" id="KW-0456">Lyase</keyword>